<organism evidence="8 9">
    <name type="scientific">Pilibacter termitis</name>
    <dbReference type="NCBI Taxonomy" id="263852"/>
    <lineage>
        <taxon>Bacteria</taxon>
        <taxon>Bacillati</taxon>
        <taxon>Bacillota</taxon>
        <taxon>Bacilli</taxon>
        <taxon>Lactobacillales</taxon>
        <taxon>Enterococcaceae</taxon>
        <taxon>Pilibacter</taxon>
    </lineage>
</organism>
<protein>
    <recommendedName>
        <fullName evidence="2">protein-tyrosine-phosphatase</fullName>
        <ecNumber evidence="2">3.1.3.48</ecNumber>
    </recommendedName>
</protein>
<keyword evidence="4" id="KW-0904">Protein phosphatase</keyword>
<comment type="similarity">
    <text evidence="1">Belongs to the low molecular weight phosphotyrosine protein phosphatase family.</text>
</comment>
<keyword evidence="3" id="KW-0378">Hydrolase</keyword>
<evidence type="ECO:0000256" key="2">
    <source>
        <dbReference type="ARBA" id="ARBA00013064"/>
    </source>
</evidence>
<evidence type="ECO:0000313" key="9">
    <source>
        <dbReference type="Proteomes" id="UP000190328"/>
    </source>
</evidence>
<dbReference type="OrthoDB" id="9784339at2"/>
<keyword evidence="9" id="KW-1185">Reference proteome</keyword>
<dbReference type="AlphaFoldDB" id="A0A1T4QUC3"/>
<name>A0A1T4QUC3_9ENTE</name>
<dbReference type="SMART" id="SM00226">
    <property type="entry name" value="LMWPc"/>
    <property type="match status" value="1"/>
</dbReference>
<dbReference type="SUPFAM" id="SSF52788">
    <property type="entry name" value="Phosphotyrosine protein phosphatases I"/>
    <property type="match status" value="1"/>
</dbReference>
<dbReference type="Pfam" id="PF01451">
    <property type="entry name" value="LMWPc"/>
    <property type="match status" value="1"/>
</dbReference>
<evidence type="ECO:0000256" key="6">
    <source>
        <dbReference type="PIRSR" id="PIRSR617867-1"/>
    </source>
</evidence>
<dbReference type="GO" id="GO:0004725">
    <property type="term" value="F:protein tyrosine phosphatase activity"/>
    <property type="evidence" value="ECO:0007669"/>
    <property type="project" value="UniProtKB-EC"/>
</dbReference>
<feature type="active site" description="Proton donor" evidence="6">
    <location>
        <position position="123"/>
    </location>
</feature>
<feature type="active site" description="Nucleophile" evidence="6">
    <location>
        <position position="8"/>
    </location>
</feature>
<evidence type="ECO:0000259" key="7">
    <source>
        <dbReference type="SMART" id="SM00226"/>
    </source>
</evidence>
<sequence>MKKILFVCLGNICRSPMAEFVFRDLAEKHGLEVEVASAATSSWEHGNPVHNGTQRELAKHGLKTNGKTSRQINQDDFYYYDYIIGMDLENVRDLRQIQPKNSSAIVTNFLKNVEEHENDSVPDPYYTGDFEETYRLVKMGSLGWIEKLEMVGVREEKGNLN</sequence>
<dbReference type="InterPro" id="IPR023485">
    <property type="entry name" value="Ptyr_pPase"/>
</dbReference>
<dbReference type="InterPro" id="IPR036196">
    <property type="entry name" value="Ptyr_pPase_sf"/>
</dbReference>
<proteinExistence type="inferred from homology"/>
<dbReference type="PANTHER" id="PTHR11717">
    <property type="entry name" value="LOW MOLECULAR WEIGHT PROTEIN TYROSINE PHOSPHATASE"/>
    <property type="match status" value="1"/>
</dbReference>
<dbReference type="PRINTS" id="PR00719">
    <property type="entry name" value="LMWPTPASE"/>
</dbReference>
<dbReference type="InterPro" id="IPR017867">
    <property type="entry name" value="Tyr_phospatase_low_mol_wt"/>
</dbReference>
<dbReference type="EMBL" id="FUXI01000034">
    <property type="protein sequence ID" value="SKA07409.1"/>
    <property type="molecule type" value="Genomic_DNA"/>
</dbReference>
<gene>
    <name evidence="8" type="ORF">SAMN02745116_02322</name>
</gene>
<feature type="domain" description="Phosphotyrosine protein phosphatase I" evidence="7">
    <location>
        <begin position="2"/>
        <end position="147"/>
    </location>
</feature>
<dbReference type="Proteomes" id="UP000190328">
    <property type="component" value="Unassembled WGS sequence"/>
</dbReference>
<comment type="catalytic activity">
    <reaction evidence="5">
        <text>O-phospho-L-tyrosyl-[protein] + H2O = L-tyrosyl-[protein] + phosphate</text>
        <dbReference type="Rhea" id="RHEA:10684"/>
        <dbReference type="Rhea" id="RHEA-COMP:10136"/>
        <dbReference type="Rhea" id="RHEA-COMP:20101"/>
        <dbReference type="ChEBI" id="CHEBI:15377"/>
        <dbReference type="ChEBI" id="CHEBI:43474"/>
        <dbReference type="ChEBI" id="CHEBI:46858"/>
        <dbReference type="ChEBI" id="CHEBI:61978"/>
        <dbReference type="EC" id="3.1.3.48"/>
    </reaction>
</comment>
<evidence type="ECO:0000256" key="4">
    <source>
        <dbReference type="ARBA" id="ARBA00022912"/>
    </source>
</evidence>
<evidence type="ECO:0000256" key="3">
    <source>
        <dbReference type="ARBA" id="ARBA00022801"/>
    </source>
</evidence>
<dbReference type="CDD" id="cd16343">
    <property type="entry name" value="LMWPTP"/>
    <property type="match status" value="1"/>
</dbReference>
<evidence type="ECO:0000256" key="1">
    <source>
        <dbReference type="ARBA" id="ARBA00011063"/>
    </source>
</evidence>
<evidence type="ECO:0000256" key="5">
    <source>
        <dbReference type="ARBA" id="ARBA00051722"/>
    </source>
</evidence>
<dbReference type="STRING" id="263852.SAMN02745116_02322"/>
<reference evidence="8 9" key="1">
    <citation type="submission" date="2017-02" db="EMBL/GenBank/DDBJ databases">
        <authorList>
            <person name="Peterson S.W."/>
        </authorList>
    </citation>
    <scope>NUCLEOTIDE SEQUENCE [LARGE SCALE GENOMIC DNA]</scope>
    <source>
        <strain evidence="8 9">ATCC BAA-1030</strain>
    </source>
</reference>
<dbReference type="PANTHER" id="PTHR11717:SF7">
    <property type="entry name" value="LOW MOLECULAR WEIGHT PHOSPHOTYROSINE PROTEIN PHOSPHATASE"/>
    <property type="match status" value="1"/>
</dbReference>
<dbReference type="EC" id="3.1.3.48" evidence="2"/>
<dbReference type="InterPro" id="IPR050438">
    <property type="entry name" value="LMW_PTPase"/>
</dbReference>
<feature type="active site" evidence="6">
    <location>
        <position position="14"/>
    </location>
</feature>
<accession>A0A1T4QUC3</accession>
<dbReference type="RefSeq" id="WP_078808222.1">
    <property type="nucleotide sequence ID" value="NZ_FUXI01000034.1"/>
</dbReference>
<evidence type="ECO:0000313" key="8">
    <source>
        <dbReference type="EMBL" id="SKA07409.1"/>
    </source>
</evidence>
<dbReference type="Gene3D" id="3.40.50.2300">
    <property type="match status" value="1"/>
</dbReference>